<dbReference type="GO" id="GO:0016829">
    <property type="term" value="F:lyase activity"/>
    <property type="evidence" value="ECO:0007669"/>
    <property type="project" value="UniProtKB-KW"/>
</dbReference>
<feature type="domain" description="Siroheme decarboxylase NirL-like HTH" evidence="7">
    <location>
        <begin position="173"/>
        <end position="217"/>
    </location>
</feature>
<protein>
    <recommendedName>
        <fullName evidence="4">siroheme decarboxylase</fullName>
        <ecNumber evidence="4">4.1.1.111</ecNumber>
    </recommendedName>
</protein>
<dbReference type="Pfam" id="PF17805">
    <property type="entry name" value="AsnC_trans_reg2"/>
    <property type="match status" value="2"/>
</dbReference>
<dbReference type="Gene3D" id="1.10.10.10">
    <property type="entry name" value="Winged helix-like DNA-binding domain superfamily/Winged helix DNA-binding domain"/>
    <property type="match status" value="1"/>
</dbReference>
<feature type="domain" description="Siroheme decarboxylase AsnC-like ligand binding" evidence="6">
    <location>
        <begin position="230"/>
        <end position="317"/>
    </location>
</feature>
<dbReference type="EMBL" id="JACEON010000018">
    <property type="protein sequence ID" value="MBA4613344.1"/>
    <property type="molecule type" value="Genomic_DNA"/>
</dbReference>
<comment type="caution">
    <text evidence="8">The sequence shown here is derived from an EMBL/GenBank/DDBJ whole genome shotgun (WGS) entry which is preliminary data.</text>
</comment>
<dbReference type="PANTHER" id="PTHR43413:SF1">
    <property type="entry name" value="SIROHEME DECARBOXYLASE NIRL SUBUNIT"/>
    <property type="match status" value="1"/>
</dbReference>
<evidence type="ECO:0000259" key="6">
    <source>
        <dbReference type="Pfam" id="PF17805"/>
    </source>
</evidence>
<reference evidence="8 9" key="2">
    <citation type="submission" date="2020-08" db="EMBL/GenBank/DDBJ databases">
        <title>Stappia taiwanensis sp. nov., isolated from a coastal thermal spring.</title>
        <authorList>
            <person name="Kampfer P."/>
        </authorList>
    </citation>
    <scope>NUCLEOTIDE SEQUENCE [LARGE SCALE GENOMIC DNA]</scope>
    <source>
        <strain evidence="8 9">DSM 23284</strain>
    </source>
</reference>
<name>A0A838Y2C2_9HYPH</name>
<evidence type="ECO:0000313" key="8">
    <source>
        <dbReference type="EMBL" id="MBA4613344.1"/>
    </source>
</evidence>
<dbReference type="InterPro" id="IPR040523">
    <property type="entry name" value="AsnC_trans_reg2"/>
</dbReference>
<proteinExistence type="inferred from homology"/>
<dbReference type="Proteomes" id="UP000559404">
    <property type="component" value="Unassembled WGS sequence"/>
</dbReference>
<dbReference type="InterPro" id="IPR050684">
    <property type="entry name" value="HTH-Siroheme_Decarb"/>
</dbReference>
<sequence length="329" mass="35629">MENRRDPLDQRLLDDFQRDLPLVSRPFAAIADRLGVAEAEVIERLAALKALGVIARVGATCRPNTAGASTLAALSIPTDADIDAVAAVVGAEPGVNHSYLREHDWNLWFVATAPSADELAASLARIERNTGYRVLDLPLVRPFNIDLGFRLSGPRHALPDAGAVDLDALRPDDRPIMQALAAGLPLVPRPFAELAEKLGRSEEDILERIDRLLQARLLTRAGVIVRHRALGWLSNAMVVWQVPEERIEAAGTALAALPGITLCYQRRTVPGVWSFPLFSMIHARSRAEAGKVLRAAADLPELAGVHHEALFSVRCFKQTGALLQAGAST</sequence>
<evidence type="ECO:0000256" key="5">
    <source>
        <dbReference type="ARBA" id="ARBA00048470"/>
    </source>
</evidence>
<dbReference type="AlphaFoldDB" id="A0A838Y2C2"/>
<organism evidence="8 9">
    <name type="scientific">Stappia taiwanensis</name>
    <dbReference type="NCBI Taxonomy" id="992267"/>
    <lineage>
        <taxon>Bacteria</taxon>
        <taxon>Pseudomonadati</taxon>
        <taxon>Pseudomonadota</taxon>
        <taxon>Alphaproteobacteria</taxon>
        <taxon>Hyphomicrobiales</taxon>
        <taxon>Stappiaceae</taxon>
        <taxon>Stappia</taxon>
    </lineage>
</organism>
<evidence type="ECO:0000313" key="9">
    <source>
        <dbReference type="Proteomes" id="UP000559404"/>
    </source>
</evidence>
<dbReference type="RefSeq" id="WP_181761544.1">
    <property type="nucleotide sequence ID" value="NZ_BMCR01000001.1"/>
</dbReference>
<accession>A0A838Y2C2</accession>
<feature type="domain" description="Siroheme decarboxylase NirL-like HTH" evidence="7">
    <location>
        <begin position="9"/>
        <end position="54"/>
    </location>
</feature>
<gene>
    <name evidence="8" type="ORF">H1W37_16915</name>
</gene>
<evidence type="ECO:0000259" key="7">
    <source>
        <dbReference type="Pfam" id="PF22451"/>
    </source>
</evidence>
<keyword evidence="9" id="KW-1185">Reference proteome</keyword>
<dbReference type="Pfam" id="PF22451">
    <property type="entry name" value="NirdL-like_HTH"/>
    <property type="match status" value="2"/>
</dbReference>
<comment type="catalytic activity">
    <reaction evidence="5">
        <text>siroheme + 2 H(+) = 12,18-didecarboxysiroheme + 2 CO2</text>
        <dbReference type="Rhea" id="RHEA:19093"/>
        <dbReference type="ChEBI" id="CHEBI:15378"/>
        <dbReference type="ChEBI" id="CHEBI:16526"/>
        <dbReference type="ChEBI" id="CHEBI:60052"/>
        <dbReference type="ChEBI" id="CHEBI:140497"/>
        <dbReference type="EC" id="4.1.1.111"/>
    </reaction>
</comment>
<dbReference type="InterPro" id="IPR053953">
    <property type="entry name" value="NirdL-like_HTH"/>
</dbReference>
<evidence type="ECO:0000256" key="2">
    <source>
        <dbReference type="ARBA" id="ARBA00023444"/>
    </source>
</evidence>
<comment type="pathway">
    <text evidence="2">Porphyrin-containing compound metabolism.</text>
</comment>
<evidence type="ECO:0000256" key="4">
    <source>
        <dbReference type="ARBA" id="ARBA00023471"/>
    </source>
</evidence>
<feature type="domain" description="Siroheme decarboxylase AsnC-like ligand binding" evidence="6">
    <location>
        <begin position="68"/>
        <end position="141"/>
    </location>
</feature>
<dbReference type="Gene3D" id="3.30.70.3460">
    <property type="match status" value="2"/>
</dbReference>
<dbReference type="InterPro" id="IPR036388">
    <property type="entry name" value="WH-like_DNA-bd_sf"/>
</dbReference>
<evidence type="ECO:0000256" key="3">
    <source>
        <dbReference type="ARBA" id="ARBA00023457"/>
    </source>
</evidence>
<evidence type="ECO:0000256" key="1">
    <source>
        <dbReference type="ARBA" id="ARBA00023239"/>
    </source>
</evidence>
<dbReference type="EC" id="4.1.1.111" evidence="4"/>
<keyword evidence="1" id="KW-0456">Lyase</keyword>
<dbReference type="PANTHER" id="PTHR43413">
    <property type="entry name" value="TRANSCRIPTIONAL REGULATOR, ASNC FAMILY"/>
    <property type="match status" value="1"/>
</dbReference>
<reference evidence="8 9" key="1">
    <citation type="submission" date="2020-07" db="EMBL/GenBank/DDBJ databases">
        <authorList>
            <person name="Li M."/>
        </authorList>
    </citation>
    <scope>NUCLEOTIDE SEQUENCE [LARGE SCALE GENOMIC DNA]</scope>
    <source>
        <strain evidence="8 9">DSM 23284</strain>
    </source>
</reference>
<comment type="similarity">
    <text evidence="3">Belongs to the Ahb/Nir family.</text>
</comment>